<evidence type="ECO:0000259" key="13">
    <source>
        <dbReference type="Pfam" id="PF07808"/>
    </source>
</evidence>
<dbReference type="Gene3D" id="2.60.120.200">
    <property type="match status" value="1"/>
</dbReference>
<proteinExistence type="inferred from homology"/>
<feature type="compositionally biased region" description="Basic and acidic residues" evidence="11">
    <location>
        <begin position="1218"/>
        <end position="1231"/>
    </location>
</feature>
<evidence type="ECO:0000256" key="11">
    <source>
        <dbReference type="SAM" id="MobiDB-lite"/>
    </source>
</evidence>
<dbReference type="GO" id="GO:0005789">
    <property type="term" value="C:endoplasmic reticulum membrane"/>
    <property type="evidence" value="ECO:0007669"/>
    <property type="project" value="UniProtKB-SubCell"/>
</dbReference>
<dbReference type="PANTHER" id="PTHR11073:SF1">
    <property type="entry name" value="CALNEXIN 14D-RELATED"/>
    <property type="match status" value="1"/>
</dbReference>
<feature type="compositionally biased region" description="Basic and acidic residues" evidence="11">
    <location>
        <begin position="1965"/>
        <end position="1983"/>
    </location>
</feature>
<dbReference type="SUPFAM" id="SSF63887">
    <property type="entry name" value="P-domain of calnexin/calreticulin"/>
    <property type="match status" value="1"/>
</dbReference>
<keyword evidence="8 12" id="KW-0472">Membrane</keyword>
<evidence type="ECO:0000256" key="2">
    <source>
        <dbReference type="ARBA" id="ARBA00004389"/>
    </source>
</evidence>
<dbReference type="SUPFAM" id="SSF81321">
    <property type="entry name" value="Family A G protein-coupled receptor-like"/>
    <property type="match status" value="1"/>
</dbReference>
<evidence type="ECO:0000256" key="10">
    <source>
        <dbReference type="PIRSR" id="PIRSR601580-3"/>
    </source>
</evidence>
<dbReference type="InterPro" id="IPR018124">
    <property type="entry name" value="Calret/calnex_CS"/>
</dbReference>
<dbReference type="EMBL" id="CAMXCT020002224">
    <property type="protein sequence ID" value="CAL1150024.1"/>
    <property type="molecule type" value="Genomic_DNA"/>
</dbReference>
<evidence type="ECO:0000256" key="5">
    <source>
        <dbReference type="ARBA" id="ARBA00022692"/>
    </source>
</evidence>
<dbReference type="OrthoDB" id="5795902at2759"/>
<feature type="region of interest" description="Disordered" evidence="11">
    <location>
        <begin position="1399"/>
        <end position="1442"/>
    </location>
</feature>
<evidence type="ECO:0000313" key="16">
    <source>
        <dbReference type="Proteomes" id="UP001152797"/>
    </source>
</evidence>
<keyword evidence="6" id="KW-0256">Endoplasmic reticulum</keyword>
<dbReference type="SMART" id="SM01021">
    <property type="entry name" value="Bac_rhodopsin"/>
    <property type="match status" value="1"/>
</dbReference>
<gene>
    <name evidence="14" type="ORF">C1SCF055_LOCUS23110</name>
</gene>
<dbReference type="Gene3D" id="2.10.250.10">
    <property type="entry name" value="Calreticulin/calnexin, P domain"/>
    <property type="match status" value="1"/>
</dbReference>
<dbReference type="InterPro" id="IPR013320">
    <property type="entry name" value="ConA-like_dom_sf"/>
</dbReference>
<feature type="compositionally biased region" description="Basic and acidic residues" evidence="11">
    <location>
        <begin position="1818"/>
        <end position="1843"/>
    </location>
</feature>
<keyword evidence="5 12" id="KW-0812">Transmembrane</keyword>
<dbReference type="PROSITE" id="PS00804">
    <property type="entry name" value="CALRETICULIN_2"/>
    <property type="match status" value="1"/>
</dbReference>
<feature type="region of interest" description="Disordered" evidence="11">
    <location>
        <begin position="1900"/>
        <end position="2047"/>
    </location>
</feature>
<dbReference type="Proteomes" id="UP001152797">
    <property type="component" value="Unassembled WGS sequence"/>
</dbReference>
<comment type="similarity">
    <text evidence="3">Belongs to the archaeal/bacterial/fungal opsin family.</text>
</comment>
<name>A0A9P1G0P2_9DINO</name>
<feature type="transmembrane region" description="Helical" evidence="12">
    <location>
        <begin position="155"/>
        <end position="174"/>
    </location>
</feature>
<feature type="compositionally biased region" description="Basic and acidic residues" evidence="11">
    <location>
        <begin position="1165"/>
        <end position="1193"/>
    </location>
</feature>
<comment type="caution">
    <text evidence="14">The sequence shown here is derived from an EMBL/GenBank/DDBJ whole genome shotgun (WGS) entry which is preliminary data.</text>
</comment>
<evidence type="ECO:0000256" key="3">
    <source>
        <dbReference type="ARBA" id="ARBA00008130"/>
    </source>
</evidence>
<dbReference type="InterPro" id="IPR009033">
    <property type="entry name" value="Calreticulin/calnexin_P_dom_sf"/>
</dbReference>
<dbReference type="GO" id="GO:0006457">
    <property type="term" value="P:protein folding"/>
    <property type="evidence" value="ECO:0007669"/>
    <property type="project" value="InterPro"/>
</dbReference>
<feature type="transmembrane region" description="Helical" evidence="12">
    <location>
        <begin position="180"/>
        <end position="199"/>
    </location>
</feature>
<dbReference type="GO" id="GO:0016874">
    <property type="term" value="F:ligase activity"/>
    <property type="evidence" value="ECO:0007669"/>
    <property type="project" value="UniProtKB-KW"/>
</dbReference>
<evidence type="ECO:0000313" key="14">
    <source>
        <dbReference type="EMBL" id="CAI3996649.1"/>
    </source>
</evidence>
<dbReference type="PRINTS" id="PR00626">
    <property type="entry name" value="CALRETICULIN"/>
</dbReference>
<feature type="compositionally biased region" description="Basic and acidic residues" evidence="11">
    <location>
        <begin position="1902"/>
        <end position="1917"/>
    </location>
</feature>
<feature type="transmembrane region" description="Helical" evidence="12">
    <location>
        <begin position="250"/>
        <end position="271"/>
    </location>
</feature>
<feature type="domain" description="RED-like N-terminal" evidence="13">
    <location>
        <begin position="1535"/>
        <end position="1723"/>
    </location>
</feature>
<evidence type="ECO:0000256" key="4">
    <source>
        <dbReference type="ARBA" id="ARBA00010983"/>
    </source>
</evidence>
<feature type="transmembrane region" description="Helical" evidence="12">
    <location>
        <begin position="220"/>
        <end position="238"/>
    </location>
</feature>
<dbReference type="Pfam" id="PF00262">
    <property type="entry name" value="Calreticulin"/>
    <property type="match status" value="1"/>
</dbReference>
<organism evidence="14">
    <name type="scientific">Cladocopium goreaui</name>
    <dbReference type="NCBI Taxonomy" id="2562237"/>
    <lineage>
        <taxon>Eukaryota</taxon>
        <taxon>Sar</taxon>
        <taxon>Alveolata</taxon>
        <taxon>Dinophyceae</taxon>
        <taxon>Suessiales</taxon>
        <taxon>Symbiodiniaceae</taxon>
        <taxon>Cladocopium</taxon>
    </lineage>
</organism>
<dbReference type="SUPFAM" id="SSF49899">
    <property type="entry name" value="Concanavalin A-like lectins/glucanases"/>
    <property type="match status" value="1"/>
</dbReference>
<feature type="region of interest" description="Disordered" evidence="11">
    <location>
        <begin position="1499"/>
        <end position="1522"/>
    </location>
</feature>
<dbReference type="EMBL" id="CAMXCT030002224">
    <property type="protein sequence ID" value="CAL4783961.1"/>
    <property type="molecule type" value="Genomic_DNA"/>
</dbReference>
<feature type="transmembrane region" description="Helical" evidence="12">
    <location>
        <begin position="47"/>
        <end position="65"/>
    </location>
</feature>
<evidence type="ECO:0000256" key="9">
    <source>
        <dbReference type="ARBA" id="ARBA00023186"/>
    </source>
</evidence>
<dbReference type="FunFam" id="2.10.250.10:FF:000001">
    <property type="entry name" value="Calnexin homolog"/>
    <property type="match status" value="1"/>
</dbReference>
<keyword evidence="10" id="KW-1015">Disulfide bond</keyword>
<feature type="compositionally biased region" description="Gly residues" evidence="11">
    <location>
        <begin position="1505"/>
        <end position="1516"/>
    </location>
</feature>
<dbReference type="Pfam" id="PF07808">
    <property type="entry name" value="RED_N"/>
    <property type="match status" value="1"/>
</dbReference>
<dbReference type="InterPro" id="IPR001580">
    <property type="entry name" value="Calret/calnex"/>
</dbReference>
<dbReference type="InterPro" id="IPR012916">
    <property type="entry name" value="RED_N"/>
</dbReference>
<evidence type="ECO:0000256" key="7">
    <source>
        <dbReference type="ARBA" id="ARBA00022989"/>
    </source>
</evidence>
<comment type="similarity">
    <text evidence="4">Belongs to the calreticulin family.</text>
</comment>
<keyword evidence="16" id="KW-1185">Reference proteome</keyword>
<comment type="subcellular location">
    <subcellularLocation>
        <location evidence="2">Endoplasmic reticulum membrane</location>
        <topology evidence="2">Single-pass membrane protein</topology>
    </subcellularLocation>
    <subcellularLocation>
        <location evidence="1">Membrane</location>
        <topology evidence="1">Multi-pass membrane protein</topology>
    </subcellularLocation>
</comment>
<sequence>MALSDHGMKQQLDDALSTIEDVLGNLRRLQTTQNCDGKVDLEDPHNIAQVIQGAMFIVLAMWLIFANNSKVAVAQRAPLEQRHAVCATISTAVALFSGFFNILQLTAIDDFDLPGRENNFSLNLSRPVEWIATCPIMQLKLVVLAGARVPSYRRFMMPLLSVAVLLCGTASMFTGDALRFGWYGFGLCLASIMFYHNILQISENSEGEENAFQGASDFRKLSLLLIITWIPFPVWFSLSIEGFGVITDYLIIEMGWVVLNIVSKFTFIILMQRMKMVHQRKLEAARELYGLSPTDEVPEDELKMKAKAQVSSATGGILASTYGLGAGEEAESEEKMVEVVAETMVTLGMSAHTDRLLRLLVENGVTNTAVLERLTGERCMELNLPWVLVEATQKRWTAEKMNLGQDKGGLIEKEDPFMKLLEANRARMSQKEVMMLPNIPGTPVSSMPAMNIMSPGAPGHMSEQMEDQMRGMMRDVLQPFREEVLSKLHCMEENMQRQMESSQEAIAQRMDFSQVAILQTVNACQVLLHKLDSSQDSVMQKVDTQKIVVENVLTTLTGATDNTKQALMETVNSSSSVLLQKLDLTQQDLLKQSKESHQVLETVATNQGAFSKQLESGHEFTRKRLVEMEGTLEQKISDSGAEMRSCQVERAEALMQHIQSELAGLGKWCQAMVNSTEQATKTQEERMIDVRRQTMLIMDIVTSTQDAITQSSESLQSFTHSQYMNNSSANMETSLREVIMHEMAAMKNSLLGMEDTKEVNLKSAIMAMVERLNEGVKRLELASDISASGLGGNGVDEMKMELANVAQVLAQQQQEASTQSLQQVSDILQSELSTFKDSQSVQTAQISDSLTEKVSNFSEQVNQNLARVEASLDKILEAKVESGRKARADPVSSASFPPSCEILCAGVALYLGVFGASLGLPSSAMVSGFVFSAALCLALVGAEEEALRVLNMDLALGFMENVTAPYVSPDVRGLHFVETFDGEVWSRWKHSTAEKYGGRFQVTTRSTEALVGDLGLQVPEAAKHYGAAVKFEPINVKDGDSFAVQFEAKFEDGLSCGGSYIKLFNSEGQNAEDFNSDTRYVIMFGPDRCGATNKVHFILQHKNPVSGKWEEKHLSSPPSVPSEKKTHLYSVLLRPDNSIEVQVDGEKSFSGSLLKDLMPAVNPPKEIDDPSDSKPTDWVDDAKMDDPEASKPDDWDEEAPFRIADPSASMPSGWLEGEPLKIADPKSKRPDDWDDEEDGEWEAPVIENPKCSVGCGKWEAPMINNPDYKGKWYAPKIDNPNYIGEWKPRQIANPEFFEDENPYQIPTIDSIGIDIWTMDKGIIFDNIVVDKNPEKVVDFGKATFKVRNEIEMKQDKETSSGSWFQEYLDWVFNNPVPVLISIVVLLSGSFLLCCRSPSPPAPPATTGEGSQSTPKRKGVREYSTKARSASPSGKKTEKDHLPWSLRLAQELDNLPIESENSHTAPRAALQRRAVRAAMNNNDFQRLLTTNDRELVQQLTSRKKPGGGGAGKGGKGQGKGKDDKAIARIARAAKYKQKALAKEEKAAEDNKYRDRAAARRDMKDEYEKVAAEFENHGEVSVEQSKYLGGDLEHTHLVKGLDFALLNKVRAELNKQKKVEEVQKAKQQQRKPGEKGKRTFENRIAKNVWLTVVDTLHPHHSTFKERVQRMGKAIAQGHHIRNAPTMFLPGRMAYEFDTELEMGKTDIPRIVYMSKEEVAPSERNKSTSGMLPETAVRVRDAMQKAAEMKKKRKEKQMAQSVSAYAPQKVDVARVKARDSDNDIFSGAGSFDANEFVQKARAEQAAKREKEGIKEEKVKVEVKKEEKEEKVKKPSYFDDAGDEKYRQTPKGQLELDEIEVEESTLEPGQFHKPTGRFDAAKRFKSARKNWVFKLGDQGLGYYEEVPPRKKVETPVVEKDPRKRKAKASSGPQGMGNPGNDAYDELFPSAMMGGAMMTTHSDDSDEEDDKKKDKDKKKGADKKKAINEDSVAANKKGAAAEAKKRKMSENQQWQKIDNMIKKGKVSSMESMEQQASKKTGKTSHLATPAFF</sequence>
<evidence type="ECO:0000256" key="12">
    <source>
        <dbReference type="SAM" id="Phobius"/>
    </source>
</evidence>
<reference evidence="15 16" key="2">
    <citation type="submission" date="2024-05" db="EMBL/GenBank/DDBJ databases">
        <authorList>
            <person name="Chen Y."/>
            <person name="Shah S."/>
            <person name="Dougan E. K."/>
            <person name="Thang M."/>
            <person name="Chan C."/>
        </authorList>
    </citation>
    <scope>NUCLEOTIDE SEQUENCE [LARGE SCALE GENOMIC DNA]</scope>
</reference>
<evidence type="ECO:0000256" key="6">
    <source>
        <dbReference type="ARBA" id="ARBA00022824"/>
    </source>
</evidence>
<protein>
    <submittedName>
        <fullName evidence="15">Histidine--tRNA ligase</fullName>
    </submittedName>
</protein>
<keyword evidence="15" id="KW-0436">Ligase</keyword>
<dbReference type="GO" id="GO:0036503">
    <property type="term" value="P:ERAD pathway"/>
    <property type="evidence" value="ECO:0007669"/>
    <property type="project" value="TreeGrafter"/>
</dbReference>
<evidence type="ECO:0000256" key="8">
    <source>
        <dbReference type="ARBA" id="ARBA00023136"/>
    </source>
</evidence>
<dbReference type="GO" id="GO:0051082">
    <property type="term" value="F:unfolded protein binding"/>
    <property type="evidence" value="ECO:0007669"/>
    <property type="project" value="InterPro"/>
</dbReference>
<dbReference type="Pfam" id="PF01036">
    <property type="entry name" value="Bac_rhodopsin"/>
    <property type="match status" value="1"/>
</dbReference>
<dbReference type="EMBL" id="CAMXCT010002224">
    <property type="protein sequence ID" value="CAI3996649.1"/>
    <property type="molecule type" value="Genomic_DNA"/>
</dbReference>
<accession>A0A9P1G0P2</accession>
<dbReference type="InterPro" id="IPR001425">
    <property type="entry name" value="Arc/bac/fun_rhodopsins"/>
</dbReference>
<feature type="region of interest" description="Disordered" evidence="11">
    <location>
        <begin position="1154"/>
        <end position="1239"/>
    </location>
</feature>
<reference evidence="14" key="1">
    <citation type="submission" date="2022-10" db="EMBL/GenBank/DDBJ databases">
        <authorList>
            <person name="Chen Y."/>
            <person name="Dougan E. K."/>
            <person name="Chan C."/>
            <person name="Rhodes N."/>
            <person name="Thang M."/>
        </authorList>
    </citation>
    <scope>NUCLEOTIDE SEQUENCE</scope>
</reference>
<evidence type="ECO:0000313" key="15">
    <source>
        <dbReference type="EMBL" id="CAL4783961.1"/>
    </source>
</evidence>
<feature type="disulfide bond" evidence="10">
    <location>
        <begin position="1056"/>
        <end position="1089"/>
    </location>
</feature>
<feature type="transmembrane region" description="Helical" evidence="12">
    <location>
        <begin position="85"/>
        <end position="108"/>
    </location>
</feature>
<feature type="compositionally biased region" description="Polar residues" evidence="11">
    <location>
        <begin position="2023"/>
        <end position="2041"/>
    </location>
</feature>
<dbReference type="Gene3D" id="1.20.1070.10">
    <property type="entry name" value="Rhodopsin 7-helix transmembrane proteins"/>
    <property type="match status" value="1"/>
</dbReference>
<feature type="region of interest" description="Disordered" evidence="11">
    <location>
        <begin position="1818"/>
        <end position="1851"/>
    </location>
</feature>
<keyword evidence="7 12" id="KW-1133">Transmembrane helix</keyword>
<dbReference type="PANTHER" id="PTHR11073">
    <property type="entry name" value="CALRETICULIN AND CALNEXIN"/>
    <property type="match status" value="1"/>
</dbReference>
<evidence type="ECO:0000256" key="1">
    <source>
        <dbReference type="ARBA" id="ARBA00004141"/>
    </source>
</evidence>
<dbReference type="GO" id="GO:0005509">
    <property type="term" value="F:calcium ion binding"/>
    <property type="evidence" value="ECO:0007669"/>
    <property type="project" value="InterPro"/>
</dbReference>
<keyword evidence="9" id="KW-0143">Chaperone</keyword>